<gene>
    <name evidence="1" type="ORF">PM001_LOCUS17383</name>
</gene>
<organism evidence="1 2">
    <name type="scientific">Peronospora matthiolae</name>
    <dbReference type="NCBI Taxonomy" id="2874970"/>
    <lineage>
        <taxon>Eukaryota</taxon>
        <taxon>Sar</taxon>
        <taxon>Stramenopiles</taxon>
        <taxon>Oomycota</taxon>
        <taxon>Peronosporomycetes</taxon>
        <taxon>Peronosporales</taxon>
        <taxon>Peronosporaceae</taxon>
        <taxon>Peronospora</taxon>
    </lineage>
</organism>
<evidence type="ECO:0000313" key="2">
    <source>
        <dbReference type="Proteomes" id="UP001162060"/>
    </source>
</evidence>
<evidence type="ECO:0000313" key="1">
    <source>
        <dbReference type="EMBL" id="CAK7932233.1"/>
    </source>
</evidence>
<proteinExistence type="predicted"/>
<dbReference type="Gene3D" id="3.30.420.10">
    <property type="entry name" value="Ribonuclease H-like superfamily/Ribonuclease H"/>
    <property type="match status" value="1"/>
</dbReference>
<name>A0AAV1UG44_9STRA</name>
<protein>
    <recommendedName>
        <fullName evidence="3">Integrase catalytic domain-containing protein</fullName>
    </recommendedName>
</protein>
<accession>A0AAV1UG44</accession>
<dbReference type="InterPro" id="IPR012337">
    <property type="entry name" value="RNaseH-like_sf"/>
</dbReference>
<dbReference type="InterPro" id="IPR036397">
    <property type="entry name" value="RNaseH_sf"/>
</dbReference>
<dbReference type="GO" id="GO:0003676">
    <property type="term" value="F:nucleic acid binding"/>
    <property type="evidence" value="ECO:0007669"/>
    <property type="project" value="InterPro"/>
</dbReference>
<comment type="caution">
    <text evidence="1">The sequence shown here is derived from an EMBL/GenBank/DDBJ whole genome shotgun (WGS) entry which is preliminary data.</text>
</comment>
<sequence>MHGAHPALCNWLSSNKRMACVLCLEDKQTHNAQSIQDKGDQLDNRYLVNIIDYKSTYCRVFLAHTKDAAAKQFEAFLVLCEKLFGVKIHVLRTNGGGRYASLYLVCKRTGVAH</sequence>
<evidence type="ECO:0008006" key="3">
    <source>
        <dbReference type="Google" id="ProtNLM"/>
    </source>
</evidence>
<dbReference type="Proteomes" id="UP001162060">
    <property type="component" value="Unassembled WGS sequence"/>
</dbReference>
<dbReference type="AlphaFoldDB" id="A0AAV1UG44"/>
<dbReference type="SUPFAM" id="SSF53098">
    <property type="entry name" value="Ribonuclease H-like"/>
    <property type="match status" value="1"/>
</dbReference>
<dbReference type="EMBL" id="CAKLBY020000189">
    <property type="protein sequence ID" value="CAK7932233.1"/>
    <property type="molecule type" value="Genomic_DNA"/>
</dbReference>
<reference evidence="1" key="1">
    <citation type="submission" date="2024-01" db="EMBL/GenBank/DDBJ databases">
        <authorList>
            <person name="Webb A."/>
        </authorList>
    </citation>
    <scope>NUCLEOTIDE SEQUENCE</scope>
    <source>
        <strain evidence="1">Pm1</strain>
    </source>
</reference>